<evidence type="ECO:0000256" key="6">
    <source>
        <dbReference type="ARBA" id="ARBA00022801"/>
    </source>
</evidence>
<feature type="binding site" evidence="8">
    <location>
        <position position="277"/>
    </location>
    <ligand>
        <name>Mn(2+)</name>
        <dbReference type="ChEBI" id="CHEBI:29035"/>
        <label>1</label>
    </ligand>
</feature>
<keyword evidence="6 8" id="KW-0378">Hydrolase</keyword>
<dbReference type="EC" id="3.4.11.10" evidence="8"/>
<dbReference type="InterPro" id="IPR011356">
    <property type="entry name" value="Leucine_aapep/pepB"/>
</dbReference>
<feature type="binding site" evidence="8">
    <location>
        <position position="272"/>
    </location>
    <ligand>
        <name>Mn(2+)</name>
        <dbReference type="ChEBI" id="CHEBI:29035"/>
        <label>2</label>
    </ligand>
</feature>
<keyword evidence="11" id="KW-1185">Reference proteome</keyword>
<dbReference type="InterPro" id="IPR008283">
    <property type="entry name" value="Peptidase_M17_N"/>
</dbReference>
<evidence type="ECO:0000256" key="4">
    <source>
        <dbReference type="ARBA" id="ARBA00022438"/>
    </source>
</evidence>
<feature type="binding site" evidence="8">
    <location>
        <position position="356"/>
    </location>
    <ligand>
        <name>Mn(2+)</name>
        <dbReference type="ChEBI" id="CHEBI:29035"/>
        <label>1</label>
    </ligand>
</feature>
<dbReference type="Proteomes" id="UP001634747">
    <property type="component" value="Unassembled WGS sequence"/>
</dbReference>
<feature type="binding site" evidence="8">
    <location>
        <position position="295"/>
    </location>
    <ligand>
        <name>Mn(2+)</name>
        <dbReference type="ChEBI" id="CHEBI:29035"/>
        <label>2</label>
    </ligand>
</feature>
<evidence type="ECO:0000256" key="1">
    <source>
        <dbReference type="ARBA" id="ARBA00000135"/>
    </source>
</evidence>
<dbReference type="Gene3D" id="3.40.220.10">
    <property type="entry name" value="Leucine Aminopeptidase, subunit E, domain 1"/>
    <property type="match status" value="1"/>
</dbReference>
<evidence type="ECO:0000256" key="2">
    <source>
        <dbReference type="ARBA" id="ARBA00000967"/>
    </source>
</evidence>
<feature type="binding site" evidence="8">
    <location>
        <position position="277"/>
    </location>
    <ligand>
        <name>Mn(2+)</name>
        <dbReference type="ChEBI" id="CHEBI:29035"/>
        <label>2</label>
    </ligand>
</feature>
<keyword evidence="8" id="KW-0479">Metal-binding</keyword>
<keyword evidence="7 8" id="KW-0464">Manganese</keyword>
<comment type="catalytic activity">
    <reaction evidence="1 8">
        <text>Release of an N-terminal amino acid, Xaa-|-Yaa-, in which Xaa is preferably Leu, but may be other amino acids including Pro although not Arg or Lys, and Yaa may be Pro. Amino acid amides and methyl esters are also readily hydrolyzed, but rates on arylamides are exceedingly low.</text>
        <dbReference type="EC" id="3.4.11.1"/>
    </reaction>
</comment>
<keyword evidence="5 8" id="KW-0645">Protease</keyword>
<feature type="binding site" evidence="8">
    <location>
        <position position="354"/>
    </location>
    <ligand>
        <name>Mn(2+)</name>
        <dbReference type="ChEBI" id="CHEBI:29035"/>
        <label>1</label>
    </ligand>
</feature>
<dbReference type="Pfam" id="PF00883">
    <property type="entry name" value="Peptidase_M17"/>
    <property type="match status" value="1"/>
</dbReference>
<gene>
    <name evidence="8" type="primary">pepA</name>
    <name evidence="10" type="ORF">ACK2TP_08395</name>
</gene>
<dbReference type="InterPro" id="IPR023042">
    <property type="entry name" value="Peptidase_M17_leu_NH2_pept"/>
</dbReference>
<dbReference type="Pfam" id="PF02789">
    <property type="entry name" value="Peptidase_M17_N"/>
    <property type="match status" value="1"/>
</dbReference>
<evidence type="ECO:0000313" key="11">
    <source>
        <dbReference type="Proteomes" id="UP001634747"/>
    </source>
</evidence>
<dbReference type="InterPro" id="IPR043472">
    <property type="entry name" value="Macro_dom-like"/>
</dbReference>
<dbReference type="NCBIfam" id="NF002073">
    <property type="entry name" value="PRK00913.1-2"/>
    <property type="match status" value="1"/>
</dbReference>
<evidence type="ECO:0000259" key="9">
    <source>
        <dbReference type="PROSITE" id="PS00631"/>
    </source>
</evidence>
<feature type="active site" evidence="8">
    <location>
        <position position="284"/>
    </location>
</feature>
<feature type="active site" evidence="8">
    <location>
        <position position="358"/>
    </location>
</feature>
<evidence type="ECO:0000256" key="7">
    <source>
        <dbReference type="ARBA" id="ARBA00023211"/>
    </source>
</evidence>
<dbReference type="GO" id="GO:0004177">
    <property type="term" value="F:aminopeptidase activity"/>
    <property type="evidence" value="ECO:0007669"/>
    <property type="project" value="UniProtKB-KW"/>
</dbReference>
<dbReference type="SUPFAM" id="SSF52949">
    <property type="entry name" value="Macro domain-like"/>
    <property type="match status" value="1"/>
</dbReference>
<dbReference type="PROSITE" id="PS00631">
    <property type="entry name" value="CYTOSOL_AP"/>
    <property type="match status" value="1"/>
</dbReference>
<reference evidence="10 11" key="1">
    <citation type="submission" date="2024-12" db="EMBL/GenBank/DDBJ databases">
        <authorList>
            <person name="Lee Y."/>
        </authorList>
    </citation>
    <scope>NUCLEOTIDE SEQUENCE [LARGE SCALE GENOMIC DNA]</scope>
    <source>
        <strain evidence="10 11">03SUJ4</strain>
    </source>
</reference>
<evidence type="ECO:0000256" key="3">
    <source>
        <dbReference type="ARBA" id="ARBA00009528"/>
    </source>
</evidence>
<name>A0ABW9KJ61_9BACT</name>
<dbReference type="EMBL" id="JBJYXY010000001">
    <property type="protein sequence ID" value="MFN2975779.1"/>
    <property type="molecule type" value="Genomic_DNA"/>
</dbReference>
<comment type="caution">
    <text evidence="10">The sequence shown here is derived from an EMBL/GenBank/DDBJ whole genome shotgun (WGS) entry which is preliminary data.</text>
</comment>
<feature type="binding site" evidence="8">
    <location>
        <position position="356"/>
    </location>
    <ligand>
        <name>Mn(2+)</name>
        <dbReference type="ChEBI" id="CHEBI:29035"/>
        <label>2</label>
    </ligand>
</feature>
<comment type="function">
    <text evidence="8">Presumably involved in the processing and regular turnover of intracellular proteins. Catalyzes the removal of unsubstituted N-terminal amino acids from various peptides.</text>
</comment>
<dbReference type="RefSeq" id="WP_263412709.1">
    <property type="nucleotide sequence ID" value="NZ_BAABBH010000001.1"/>
</dbReference>
<dbReference type="InterPro" id="IPR000819">
    <property type="entry name" value="Peptidase_M17_C"/>
</dbReference>
<feature type="domain" description="Cytosol aminopeptidase" evidence="9">
    <location>
        <begin position="352"/>
        <end position="359"/>
    </location>
</feature>
<dbReference type="SUPFAM" id="SSF53187">
    <property type="entry name" value="Zn-dependent exopeptidases"/>
    <property type="match status" value="1"/>
</dbReference>
<comment type="catalytic activity">
    <reaction evidence="2 8">
        <text>Release of an N-terminal amino acid, preferentially leucine, but not glutamic or aspartic acids.</text>
        <dbReference type="EC" id="3.4.11.10"/>
    </reaction>
</comment>
<comment type="subcellular location">
    <subcellularLocation>
        <location evidence="8">Cytoplasm</location>
    </subcellularLocation>
</comment>
<keyword evidence="4 8" id="KW-0031">Aminopeptidase</keyword>
<evidence type="ECO:0000256" key="8">
    <source>
        <dbReference type="HAMAP-Rule" id="MF_00181"/>
    </source>
</evidence>
<sequence length="506" mass="53076">MQITFASGEAASISSPLLAVLAVDTSDPSTKPASATPNLLSASLSGSASLERALSSGEFRASVGETLLLHTPANLTAERLLLVGAGAASTVSANKLRQAAGSAVRFARERSIRSLSLLVPETALDPAAVVRAIAEGAILADFDPDLYRSDRKDRSILHLDLLLPSVVPSPAQDAALEVGRVLAESQNFARALVLEPGNILPPSELARRASAMAVEVGLACQVHSTEFLRQHGMNAFLAVAQGSAQPPALIHLSYEPANTPPEGAPLLALVGKGITFDTGGISIKPADGMEKMKYDMAGAAAMLGAMRAIALLKPAVRVLCIVCSAENMPSGTAYRPGDVVTAMSGTTIEVMNTDAEGRMVLADGLHYARTLGATHLIDAATLTGAVAVALGRLNAGMFSNDEETCARFTTAAESAGEAFWRLPCTDEYRDQIKSSIADIQNTGIDRWGGAITAAMFLKEFTAGTPWIHLDIAAMAWIDEARNYIGKGPSGVAVRSVVDWVRSYERR</sequence>
<dbReference type="NCBIfam" id="NF002074">
    <property type="entry name" value="PRK00913.1-4"/>
    <property type="match status" value="1"/>
</dbReference>
<comment type="similarity">
    <text evidence="3 8">Belongs to the peptidase M17 family.</text>
</comment>
<dbReference type="HAMAP" id="MF_00181">
    <property type="entry name" value="Cytosol_peptidase_M17"/>
    <property type="match status" value="1"/>
</dbReference>
<dbReference type="Gene3D" id="3.40.630.10">
    <property type="entry name" value="Zn peptidases"/>
    <property type="match status" value="1"/>
</dbReference>
<proteinExistence type="inferred from homology"/>
<protein>
    <recommendedName>
        <fullName evidence="8">Probable cytosol aminopeptidase</fullName>
        <ecNumber evidence="8">3.4.11.1</ecNumber>
    </recommendedName>
    <alternativeName>
        <fullName evidence="8">Leucine aminopeptidase</fullName>
        <shortName evidence="8">LAP</shortName>
        <ecNumber evidence="8">3.4.11.10</ecNumber>
    </alternativeName>
    <alternativeName>
        <fullName evidence="8">Leucyl aminopeptidase</fullName>
    </alternativeName>
</protein>
<dbReference type="EC" id="3.4.11.1" evidence="8"/>
<keyword evidence="8" id="KW-0963">Cytoplasm</keyword>
<dbReference type="PRINTS" id="PR00481">
    <property type="entry name" value="LAMNOPPTDASE"/>
</dbReference>
<evidence type="ECO:0000313" key="10">
    <source>
        <dbReference type="EMBL" id="MFN2975779.1"/>
    </source>
</evidence>
<accession>A0ABW9KJ61</accession>
<organism evidence="10 11">
    <name type="scientific">Terriglobus aquaticus</name>
    <dbReference type="NCBI Taxonomy" id="940139"/>
    <lineage>
        <taxon>Bacteria</taxon>
        <taxon>Pseudomonadati</taxon>
        <taxon>Acidobacteriota</taxon>
        <taxon>Terriglobia</taxon>
        <taxon>Terriglobales</taxon>
        <taxon>Acidobacteriaceae</taxon>
        <taxon>Terriglobus</taxon>
    </lineage>
</organism>
<dbReference type="CDD" id="cd00433">
    <property type="entry name" value="Peptidase_M17"/>
    <property type="match status" value="1"/>
</dbReference>
<dbReference type="PANTHER" id="PTHR11963">
    <property type="entry name" value="LEUCINE AMINOPEPTIDASE-RELATED"/>
    <property type="match status" value="1"/>
</dbReference>
<dbReference type="PANTHER" id="PTHR11963:SF23">
    <property type="entry name" value="CYTOSOL AMINOPEPTIDASE"/>
    <property type="match status" value="1"/>
</dbReference>
<evidence type="ECO:0000256" key="5">
    <source>
        <dbReference type="ARBA" id="ARBA00022670"/>
    </source>
</evidence>
<comment type="cofactor">
    <cofactor evidence="8">
        <name>Mn(2+)</name>
        <dbReference type="ChEBI" id="CHEBI:29035"/>
    </cofactor>
    <text evidence="8">Binds 2 manganese ions per subunit.</text>
</comment>